<dbReference type="PROSITE" id="PS00018">
    <property type="entry name" value="EF_HAND_1"/>
    <property type="match status" value="1"/>
</dbReference>
<dbReference type="Proteomes" id="UP000248925">
    <property type="component" value="Unassembled WGS sequence"/>
</dbReference>
<comment type="caution">
    <text evidence="2">The sequence shown here is derived from an EMBL/GenBank/DDBJ whole genome shotgun (WGS) entry which is preliminary data.</text>
</comment>
<feature type="region of interest" description="Disordered" evidence="1">
    <location>
        <begin position="1"/>
        <end position="58"/>
    </location>
</feature>
<feature type="compositionally biased region" description="Polar residues" evidence="1">
    <location>
        <begin position="1"/>
        <end position="12"/>
    </location>
</feature>
<keyword evidence="3" id="KW-1185">Reference proteome</keyword>
<evidence type="ECO:0008006" key="4">
    <source>
        <dbReference type="Google" id="ProtNLM"/>
    </source>
</evidence>
<evidence type="ECO:0000256" key="1">
    <source>
        <dbReference type="SAM" id="MobiDB-lite"/>
    </source>
</evidence>
<dbReference type="EMBL" id="PCDP01000001">
    <property type="protein sequence ID" value="PZM17006.1"/>
    <property type="molecule type" value="Genomic_DNA"/>
</dbReference>
<dbReference type="RefSeq" id="WP_111158334.1">
    <property type="nucleotide sequence ID" value="NZ_PCDP01000001.1"/>
</dbReference>
<name>A0A2W4EV44_9HYPH</name>
<reference evidence="2 3" key="1">
    <citation type="journal article" date="2018" name="Sci. Rep.">
        <title>Rhizobium tumorigenes sp. nov., a novel plant tumorigenic bacterium isolated from cane gall tumors on thornless blackberry.</title>
        <authorList>
            <person name="Kuzmanovi N."/>
            <person name="Smalla K."/>
            <person name="Gronow S."/>
            <person name="PuBawska J."/>
        </authorList>
    </citation>
    <scope>NUCLEOTIDE SEQUENCE [LARGE SCALE GENOMIC DNA]</scope>
    <source>
        <strain evidence="2 3">CCBAU 85046</strain>
    </source>
</reference>
<organism evidence="2 3">
    <name type="scientific">Rhizobium tubonense</name>
    <dbReference type="NCBI Taxonomy" id="484088"/>
    <lineage>
        <taxon>Bacteria</taxon>
        <taxon>Pseudomonadati</taxon>
        <taxon>Pseudomonadota</taxon>
        <taxon>Alphaproteobacteria</taxon>
        <taxon>Hyphomicrobiales</taxon>
        <taxon>Rhizobiaceae</taxon>
        <taxon>Rhizobium/Agrobacterium group</taxon>
        <taxon>Rhizobium</taxon>
    </lineage>
</organism>
<protein>
    <recommendedName>
        <fullName evidence="4">EF-hand domain-containing protein</fullName>
    </recommendedName>
</protein>
<dbReference type="OrthoDB" id="8400207at2"/>
<gene>
    <name evidence="2" type="ORF">CPY51_01845</name>
</gene>
<evidence type="ECO:0000313" key="3">
    <source>
        <dbReference type="Proteomes" id="UP000248925"/>
    </source>
</evidence>
<dbReference type="AlphaFoldDB" id="A0A2W4EV44"/>
<accession>A0A2W4EV44</accession>
<proteinExistence type="predicted"/>
<dbReference type="InterPro" id="IPR018247">
    <property type="entry name" value="EF_Hand_1_Ca_BS"/>
</dbReference>
<sequence length="113" mass="12110">MSHVSSLANSSYPYRGTLSRLDENGDGLLSRQELAAGQRPGLLETDANDENDGTLDGPLSSLMAKLMQLPSSIKPDQAKISLMQPSASTDADLQTAIDAYRGTYGQYEMDNVA</sequence>
<evidence type="ECO:0000313" key="2">
    <source>
        <dbReference type="EMBL" id="PZM17006.1"/>
    </source>
</evidence>